<accession>A0A1N6NCJ9</accession>
<sequence length="149" mass="15633">MDIYRFLTHLALRRILLGSILAISGGAALLGAPLAGRGAGVAAAAGGTILLLLGYLAGLRARQGAGSYPDEYRVVAQTQRLRKCLGMALRLETLAFLAGALATPLTTEHPFLQGVAIGSALTAGIFILFDAIHHRYLPSQPPAWYDPAV</sequence>
<reference evidence="2 3" key="1">
    <citation type="submission" date="2017-01" db="EMBL/GenBank/DDBJ databases">
        <authorList>
            <person name="Mah S.A."/>
            <person name="Swanson W.J."/>
            <person name="Moy G.W."/>
            <person name="Vacquier V.D."/>
        </authorList>
    </citation>
    <scope>NUCLEOTIDE SEQUENCE [LARGE SCALE GENOMIC DNA]</scope>
    <source>
        <strain evidence="2 3">ASpG1</strain>
    </source>
</reference>
<keyword evidence="3" id="KW-1185">Reference proteome</keyword>
<dbReference type="EMBL" id="FTMS01000001">
    <property type="protein sequence ID" value="SIP89823.1"/>
    <property type="molecule type" value="Genomic_DNA"/>
</dbReference>
<dbReference type="Proteomes" id="UP000186400">
    <property type="component" value="Unassembled WGS sequence"/>
</dbReference>
<keyword evidence="1" id="KW-1133">Transmembrane helix</keyword>
<evidence type="ECO:0000313" key="2">
    <source>
        <dbReference type="EMBL" id="SIP89823.1"/>
    </source>
</evidence>
<feature type="transmembrane region" description="Helical" evidence="1">
    <location>
        <begin position="38"/>
        <end position="58"/>
    </location>
</feature>
<name>A0A1N6NCJ9_9SPIO</name>
<organism evidence="2 3">
    <name type="scientific">Alkalispirochaeta americana</name>
    <dbReference type="NCBI Taxonomy" id="159291"/>
    <lineage>
        <taxon>Bacteria</taxon>
        <taxon>Pseudomonadati</taxon>
        <taxon>Spirochaetota</taxon>
        <taxon>Spirochaetia</taxon>
        <taxon>Spirochaetales</taxon>
        <taxon>Spirochaetaceae</taxon>
        <taxon>Alkalispirochaeta</taxon>
    </lineage>
</organism>
<proteinExistence type="predicted"/>
<feature type="transmembrane region" description="Helical" evidence="1">
    <location>
        <begin position="111"/>
        <end position="129"/>
    </location>
</feature>
<keyword evidence="1" id="KW-0812">Transmembrane</keyword>
<protein>
    <submittedName>
        <fullName evidence="2">Uncharacterized protein</fullName>
    </submittedName>
</protein>
<evidence type="ECO:0000256" key="1">
    <source>
        <dbReference type="SAM" id="Phobius"/>
    </source>
</evidence>
<evidence type="ECO:0000313" key="3">
    <source>
        <dbReference type="Proteomes" id="UP000186400"/>
    </source>
</evidence>
<feature type="transmembrane region" description="Helical" evidence="1">
    <location>
        <begin position="12"/>
        <end position="32"/>
    </location>
</feature>
<keyword evidence="1" id="KW-0472">Membrane</keyword>
<dbReference type="RefSeq" id="WP_076487414.1">
    <property type="nucleotide sequence ID" value="NZ_FTMS01000001.1"/>
</dbReference>
<dbReference type="AlphaFoldDB" id="A0A1N6NCJ9"/>
<feature type="transmembrane region" description="Helical" evidence="1">
    <location>
        <begin position="87"/>
        <end position="105"/>
    </location>
</feature>
<gene>
    <name evidence="2" type="ORF">SAMN05920897_101188</name>
</gene>
<dbReference type="STRING" id="159291.SAMN05920897_101188"/>